<dbReference type="PROSITE" id="PS50175">
    <property type="entry name" value="ASP_PROT_RETROV"/>
    <property type="match status" value="1"/>
</dbReference>
<gene>
    <name evidence="7 9 10" type="ORF">SRAE_0000073300</name>
</gene>
<dbReference type="PROSITE" id="PS00141">
    <property type="entry name" value="ASP_PROTEASE"/>
    <property type="match status" value="1"/>
</dbReference>
<dbReference type="InterPro" id="IPR001969">
    <property type="entry name" value="Aspartic_peptidase_AS"/>
</dbReference>
<dbReference type="AlphaFoldDB" id="A0A090KW18"/>
<dbReference type="InterPro" id="IPR050951">
    <property type="entry name" value="Retrovirus_Pol_polyprotein"/>
</dbReference>
<dbReference type="OMA" id="SHVESEC"/>
<dbReference type="WBParaSite" id="SRAE_0000073300.1">
    <property type="protein sequence ID" value="SRAE_0000073300.1"/>
    <property type="gene ID" value="WBGene00256490"/>
</dbReference>
<keyword evidence="5" id="KW-0378">Hydrolase</keyword>
<evidence type="ECO:0000313" key="9">
    <source>
        <dbReference type="WBParaSite" id="SRAE_0000073300.1"/>
    </source>
</evidence>
<dbReference type="CDD" id="cd00303">
    <property type="entry name" value="retropepsin_like"/>
    <property type="match status" value="1"/>
</dbReference>
<dbReference type="GO" id="GO:0006508">
    <property type="term" value="P:proteolysis"/>
    <property type="evidence" value="ECO:0007669"/>
    <property type="project" value="InterPro"/>
</dbReference>
<evidence type="ECO:0000259" key="6">
    <source>
        <dbReference type="PROSITE" id="PS50175"/>
    </source>
</evidence>
<sequence length="650" mass="74799">MNKFCHKTASYSLADFIAEFKENAKLDQIPDHYLNKAFRSRIDLETSQHLHTANLHEFFEDYSQRCLEVFPSEASQDLIIAQYLYATIDYSNFASSLRNIYNLSIKAYKELPAFQAQFAFRLRLKEILIKDTDLWSFVREYNKANHTLIEDFILRQSHVESECRRKQEGKPKADYTKKSPSYATQAIKNEEISNTYKHSNYAEKTIRKIASLKVNTSNVNVLFDTGSDVSLIHHNLVKHLQLKTFPIQESIKGIGGTSNQTSAAIVYFTISNIKHQLHVYVTNSSVLYNRILVGNDFLDRFPDFAITSTYVRLAGELFYFHDTKEAQLPETHIALSSKLNDKERHEVFAKHIKEKFPSLHSALPYDIGSCTISIPEKHFLPEKFVPQKRYRMNPVQWESLKNHVSTLVNAKILIKQDTKYVSNYVIVQSQGKNDRFAIDLRSINAATVRDGYPTCTVQEIFQEIKGSHFITTIDATKAFLSLQLSPSDYQYYGVYTLFGMYCYTRMPFGDVNAMAAWQRVYDTIAIKSQSPALSYADDMLILDKQNDIYKHLNDVVNLCTVATQHGLKFNVDKCKFAQQQITVLGWLTDGSFRQPGKKATFAMTNRKLSSTVKELKEFLASADFFRDAVKNFTARATPFLIVLELTRKER</sequence>
<dbReference type="InterPro" id="IPR000477">
    <property type="entry name" value="RT_dom"/>
</dbReference>
<dbReference type="OrthoDB" id="5862884at2759"/>
<dbReference type="RefSeq" id="XP_024500824.1">
    <property type="nucleotide sequence ID" value="XM_024646669.1"/>
</dbReference>
<dbReference type="SUPFAM" id="SSF50630">
    <property type="entry name" value="Acid proteases"/>
    <property type="match status" value="1"/>
</dbReference>
<dbReference type="Proteomes" id="UP000035682">
    <property type="component" value="Unplaced"/>
</dbReference>
<evidence type="ECO:0000313" key="8">
    <source>
        <dbReference type="Proteomes" id="UP000035682"/>
    </source>
</evidence>
<dbReference type="PANTHER" id="PTHR37984:SF5">
    <property type="entry name" value="PROTEIN NYNRIN-LIKE"/>
    <property type="match status" value="1"/>
</dbReference>
<evidence type="ECO:0000313" key="7">
    <source>
        <dbReference type="EMBL" id="CEF61616.1"/>
    </source>
</evidence>
<evidence type="ECO:0000256" key="1">
    <source>
        <dbReference type="ARBA" id="ARBA00022679"/>
    </source>
</evidence>
<dbReference type="InterPro" id="IPR021109">
    <property type="entry name" value="Peptidase_aspartic_dom_sf"/>
</dbReference>
<dbReference type="EMBL" id="LN609422">
    <property type="protein sequence ID" value="CEF61616.1"/>
    <property type="molecule type" value="Genomic_DNA"/>
</dbReference>
<accession>A0A090KW18</accession>
<evidence type="ECO:0000256" key="2">
    <source>
        <dbReference type="ARBA" id="ARBA00022695"/>
    </source>
</evidence>
<dbReference type="Gene3D" id="3.10.10.10">
    <property type="entry name" value="HIV Type 1 Reverse Transcriptase, subunit A, domain 1"/>
    <property type="match status" value="1"/>
</dbReference>
<keyword evidence="3" id="KW-0540">Nuclease</keyword>
<keyword evidence="8" id="KW-1185">Reference proteome</keyword>
<dbReference type="Pfam" id="PF00078">
    <property type="entry name" value="RVT_1"/>
    <property type="match status" value="1"/>
</dbReference>
<organism evidence="7">
    <name type="scientific">Strongyloides ratti</name>
    <name type="common">Parasitic roundworm</name>
    <dbReference type="NCBI Taxonomy" id="34506"/>
    <lineage>
        <taxon>Eukaryota</taxon>
        <taxon>Metazoa</taxon>
        <taxon>Ecdysozoa</taxon>
        <taxon>Nematoda</taxon>
        <taxon>Chromadorea</taxon>
        <taxon>Rhabditida</taxon>
        <taxon>Tylenchina</taxon>
        <taxon>Panagrolaimomorpha</taxon>
        <taxon>Strongyloidoidea</taxon>
        <taxon>Strongyloididae</taxon>
        <taxon>Strongyloides</taxon>
    </lineage>
</organism>
<dbReference type="Pfam" id="PF13975">
    <property type="entry name" value="gag-asp_proteas"/>
    <property type="match status" value="1"/>
</dbReference>
<name>A0A090KW18_STRRB</name>
<reference evidence="9" key="3">
    <citation type="submission" date="2020-12" db="UniProtKB">
        <authorList>
            <consortium name="WormBaseParasite"/>
        </authorList>
    </citation>
    <scope>IDENTIFICATION</scope>
</reference>
<dbReference type="SUPFAM" id="SSF56672">
    <property type="entry name" value="DNA/RNA polymerases"/>
    <property type="match status" value="1"/>
</dbReference>
<reference evidence="7" key="1">
    <citation type="submission" date="2014-09" db="EMBL/GenBank/DDBJ databases">
        <authorList>
            <person name="Aslett A.Martin."/>
        </authorList>
    </citation>
    <scope>NUCLEOTIDE SEQUENCE</scope>
    <source>
        <strain evidence="7">ED321 Heterogonic</strain>
    </source>
</reference>
<evidence type="ECO:0000256" key="3">
    <source>
        <dbReference type="ARBA" id="ARBA00022722"/>
    </source>
</evidence>
<proteinExistence type="predicted"/>
<dbReference type="WormBase" id="SRAE_0000073300">
    <property type="protein sequence ID" value="SRP09132"/>
    <property type="gene ID" value="WBGene00256490"/>
</dbReference>
<evidence type="ECO:0000313" key="10">
    <source>
        <dbReference type="WormBase" id="SRAE_0000073300"/>
    </source>
</evidence>
<dbReference type="CDD" id="cd01647">
    <property type="entry name" value="RT_LTR"/>
    <property type="match status" value="1"/>
</dbReference>
<dbReference type="Gene3D" id="2.40.70.10">
    <property type="entry name" value="Acid Proteases"/>
    <property type="match status" value="1"/>
</dbReference>
<keyword evidence="7" id="KW-0695">RNA-directed DNA polymerase</keyword>
<dbReference type="GO" id="GO:0003964">
    <property type="term" value="F:RNA-directed DNA polymerase activity"/>
    <property type="evidence" value="ECO:0007669"/>
    <property type="project" value="UniProtKB-KW"/>
</dbReference>
<keyword evidence="4" id="KW-0255">Endonuclease</keyword>
<dbReference type="InterPro" id="IPR043128">
    <property type="entry name" value="Rev_trsase/Diguanyl_cyclase"/>
</dbReference>
<keyword evidence="2" id="KW-0548">Nucleotidyltransferase</keyword>
<dbReference type="PANTHER" id="PTHR37984">
    <property type="entry name" value="PROTEIN CBG26694"/>
    <property type="match status" value="1"/>
</dbReference>
<dbReference type="InterPro" id="IPR001995">
    <property type="entry name" value="Peptidase_A2_cat"/>
</dbReference>
<reference evidence="8" key="2">
    <citation type="submission" date="2014-09" db="EMBL/GenBank/DDBJ databases">
        <authorList>
            <person name="Martin A.A."/>
        </authorList>
    </citation>
    <scope>NUCLEOTIDE SEQUENCE</scope>
    <source>
        <strain evidence="8">ED321</strain>
    </source>
</reference>
<keyword evidence="1" id="KW-0808">Transferase</keyword>
<evidence type="ECO:0000256" key="4">
    <source>
        <dbReference type="ARBA" id="ARBA00022759"/>
    </source>
</evidence>
<dbReference type="GO" id="GO:0004190">
    <property type="term" value="F:aspartic-type endopeptidase activity"/>
    <property type="evidence" value="ECO:0007669"/>
    <property type="project" value="InterPro"/>
</dbReference>
<dbReference type="GeneID" id="36373987"/>
<dbReference type="InterPro" id="IPR043502">
    <property type="entry name" value="DNA/RNA_pol_sf"/>
</dbReference>
<dbReference type="Gene3D" id="3.30.70.270">
    <property type="match status" value="1"/>
</dbReference>
<protein>
    <submittedName>
        <fullName evidence="7">Reverse transcriptase domain and Peptidase A2A,retrovirus, catalytic domain and Aspartic peptidase domain-containing protein</fullName>
    </submittedName>
</protein>
<evidence type="ECO:0000256" key="5">
    <source>
        <dbReference type="ARBA" id="ARBA00022801"/>
    </source>
</evidence>
<feature type="domain" description="Peptidase A2" evidence="6">
    <location>
        <begin position="219"/>
        <end position="297"/>
    </location>
</feature>
<dbReference type="GO" id="GO:0004519">
    <property type="term" value="F:endonuclease activity"/>
    <property type="evidence" value="ECO:0007669"/>
    <property type="project" value="UniProtKB-KW"/>
</dbReference>
<dbReference type="CTD" id="36373987"/>